<dbReference type="GO" id="GO:0016740">
    <property type="term" value="F:transferase activity"/>
    <property type="evidence" value="ECO:0007669"/>
    <property type="project" value="UniProtKB-KW"/>
</dbReference>
<sequence>MDRKELQLLGFEIVAYAGDARSSLLTVLKEVRKGNFDNVERLLADADENLTLAHNSQTKCLAEEASGNEMEVGVIFIHGQDHLMTTILLRELINDFVELYKEKFAKAEEKKNEYDY</sequence>
<accession>A0A367CEE3</accession>
<feature type="active site" description="Tele-phosphohistidine intermediate" evidence="15">
    <location>
        <position position="78"/>
    </location>
</feature>
<dbReference type="PANTHER" id="PTHR34382">
    <property type="entry name" value="PTS SYSTEM N,N'-DIACETYLCHITOBIOSE-SPECIFIC EIIA COMPONENT"/>
    <property type="match status" value="1"/>
</dbReference>
<comment type="caution">
    <text evidence="18">The sequence shown here is derived from an EMBL/GenBank/DDBJ whole genome shotgun (WGS) entry which is preliminary data.</text>
</comment>
<dbReference type="Proteomes" id="UP000252797">
    <property type="component" value="Unassembled WGS sequence"/>
</dbReference>
<comment type="cofactor">
    <cofactor evidence="16">
        <name>Mg(2+)</name>
        <dbReference type="ChEBI" id="CHEBI:18420"/>
    </cofactor>
    <text evidence="16">Binds 1 Mg(2+) ion per trimer.</text>
</comment>
<keyword evidence="6" id="KW-0597">Phosphoprotein</keyword>
<dbReference type="GO" id="GO:0005737">
    <property type="term" value="C:cytoplasm"/>
    <property type="evidence" value="ECO:0007669"/>
    <property type="project" value="UniProtKB-SubCell"/>
</dbReference>
<evidence type="ECO:0000256" key="9">
    <source>
        <dbReference type="ARBA" id="ARBA00022683"/>
    </source>
</evidence>
<keyword evidence="10 16" id="KW-0479">Metal-binding</keyword>
<dbReference type="RefSeq" id="WP_049142560.1">
    <property type="nucleotide sequence ID" value="NZ_JBHKTE010000042.1"/>
</dbReference>
<keyword evidence="11 16" id="KW-0460">Magnesium</keyword>
<keyword evidence="5" id="KW-0963">Cytoplasm</keyword>
<organism evidence="18 19">
    <name type="scientific">Enterococcus durans</name>
    <dbReference type="NCBI Taxonomy" id="53345"/>
    <lineage>
        <taxon>Bacteria</taxon>
        <taxon>Bacillati</taxon>
        <taxon>Bacillota</taxon>
        <taxon>Bacilli</taxon>
        <taxon>Lactobacillales</taxon>
        <taxon>Enterococcaceae</taxon>
        <taxon>Enterococcus</taxon>
    </lineage>
</organism>
<proteinExistence type="predicted"/>
<evidence type="ECO:0000256" key="10">
    <source>
        <dbReference type="ARBA" id="ARBA00022723"/>
    </source>
</evidence>
<name>A0A367CEE3_9ENTE</name>
<dbReference type="CDD" id="cd00215">
    <property type="entry name" value="PTS_IIA_lac"/>
    <property type="match status" value="1"/>
</dbReference>
<evidence type="ECO:0000256" key="1">
    <source>
        <dbReference type="ARBA" id="ARBA00004496"/>
    </source>
</evidence>
<evidence type="ECO:0000256" key="7">
    <source>
        <dbReference type="ARBA" id="ARBA00022597"/>
    </source>
</evidence>
<keyword evidence="9" id="KW-0598">Phosphotransferase system</keyword>
<evidence type="ECO:0000256" key="5">
    <source>
        <dbReference type="ARBA" id="ARBA00022490"/>
    </source>
</evidence>
<evidence type="ECO:0000256" key="13">
    <source>
        <dbReference type="ARBA" id="ARBA00031467"/>
    </source>
</evidence>
<evidence type="ECO:0000256" key="3">
    <source>
        <dbReference type="ARBA" id="ARBA00014322"/>
    </source>
</evidence>
<dbReference type="EMBL" id="LEPB01000006">
    <property type="protein sequence ID" value="RCA09923.1"/>
    <property type="molecule type" value="Genomic_DNA"/>
</dbReference>
<dbReference type="InterPro" id="IPR003188">
    <property type="entry name" value="PTS_IIA_lac/cel"/>
</dbReference>
<gene>
    <name evidence="18" type="ORF">EA71_02779</name>
</gene>
<dbReference type="GO" id="GO:0046872">
    <property type="term" value="F:metal ion binding"/>
    <property type="evidence" value="ECO:0007669"/>
    <property type="project" value="UniProtKB-KW"/>
</dbReference>
<evidence type="ECO:0000256" key="15">
    <source>
        <dbReference type="PIRSR" id="PIRSR000699-1"/>
    </source>
</evidence>
<evidence type="ECO:0000256" key="4">
    <source>
        <dbReference type="ARBA" id="ARBA00022448"/>
    </source>
</evidence>
<comment type="subcellular location">
    <subcellularLocation>
        <location evidence="1">Cytoplasm</location>
    </subcellularLocation>
</comment>
<evidence type="ECO:0000256" key="14">
    <source>
        <dbReference type="ARBA" id="ARBA00032708"/>
    </source>
</evidence>
<protein>
    <recommendedName>
        <fullName evidence="3">PTS system lactose-specific EIIA component</fullName>
    </recommendedName>
    <alternativeName>
        <fullName evidence="12">EIIA-Lac</fullName>
    </alternativeName>
    <alternativeName>
        <fullName evidence="14">EIII-Lac</fullName>
    </alternativeName>
    <alternativeName>
        <fullName evidence="13">Lactose-specific phosphotransferase enzyme IIA component</fullName>
    </alternativeName>
</protein>
<keyword evidence="8" id="KW-0808">Transferase</keyword>
<dbReference type="Pfam" id="PF02255">
    <property type="entry name" value="PTS_IIA"/>
    <property type="match status" value="1"/>
</dbReference>
<dbReference type="Gene3D" id="1.20.58.80">
    <property type="entry name" value="Phosphotransferase system, lactose/cellobiose-type IIA subunit"/>
    <property type="match status" value="1"/>
</dbReference>
<keyword evidence="4" id="KW-0813">Transport</keyword>
<dbReference type="PANTHER" id="PTHR34382:SF9">
    <property type="entry name" value="PHOSPHOTRANSFERASE SYSTEM SUGAR-SPECIFIC EII COMPONENT"/>
    <property type="match status" value="1"/>
</dbReference>
<evidence type="ECO:0000256" key="2">
    <source>
        <dbReference type="ARBA" id="ARBA00011233"/>
    </source>
</evidence>
<reference evidence="18 19" key="1">
    <citation type="submission" date="2015-06" db="EMBL/GenBank/DDBJ databases">
        <title>The Genome Sequence of Enterococcus durans 4EA1.</title>
        <authorList>
            <consortium name="The Broad Institute Genomics Platform"/>
            <consortium name="The Broad Institute Genome Sequencing Center for Infectious Disease"/>
            <person name="Earl A.M."/>
            <person name="Van Tyne D."/>
            <person name="Lebreton F."/>
            <person name="Saavedra J.T."/>
            <person name="Gilmore M.S."/>
            <person name="Manson Mcguire A."/>
            <person name="Clock S."/>
            <person name="Crupain M."/>
            <person name="Rangan U."/>
            <person name="Young S."/>
            <person name="Abouelleil A."/>
            <person name="Cao P."/>
            <person name="Chapman S.B."/>
            <person name="Griggs A."/>
            <person name="Priest M."/>
            <person name="Shea T."/>
            <person name="Wortman J."/>
            <person name="Nusbaum C."/>
            <person name="Birren B."/>
        </authorList>
    </citation>
    <scope>NUCLEOTIDE SEQUENCE [LARGE SCALE GENOMIC DNA]</scope>
    <source>
        <strain evidence="18 19">4EA1</strain>
    </source>
</reference>
<dbReference type="PROSITE" id="PS51095">
    <property type="entry name" value="PTS_EIIA_TYPE_3"/>
    <property type="match status" value="1"/>
</dbReference>
<dbReference type="SUPFAM" id="SSF46973">
    <property type="entry name" value="Enzyme IIa from lactose specific PTS, IIa-lac"/>
    <property type="match status" value="1"/>
</dbReference>
<evidence type="ECO:0000256" key="6">
    <source>
        <dbReference type="ARBA" id="ARBA00022553"/>
    </source>
</evidence>
<comment type="subunit">
    <text evidence="2">Homotrimer.</text>
</comment>
<dbReference type="PIRSF" id="PIRSF000699">
    <property type="entry name" value="PTS_IILac_III"/>
    <property type="match status" value="1"/>
</dbReference>
<evidence type="ECO:0000256" key="17">
    <source>
        <dbReference type="PROSITE-ProRule" id="PRU00418"/>
    </source>
</evidence>
<feature type="modified residue" description="Phosphohistidine; by HPr" evidence="17">
    <location>
        <position position="78"/>
    </location>
</feature>
<dbReference type="InterPro" id="IPR036542">
    <property type="entry name" value="PTS_IIA_lac/cel_sf"/>
</dbReference>
<evidence type="ECO:0000256" key="11">
    <source>
        <dbReference type="ARBA" id="ARBA00022842"/>
    </source>
</evidence>
<evidence type="ECO:0000313" key="19">
    <source>
        <dbReference type="Proteomes" id="UP000252797"/>
    </source>
</evidence>
<dbReference type="GO" id="GO:0009401">
    <property type="term" value="P:phosphoenolpyruvate-dependent sugar phosphotransferase system"/>
    <property type="evidence" value="ECO:0007669"/>
    <property type="project" value="UniProtKB-KW"/>
</dbReference>
<dbReference type="AlphaFoldDB" id="A0A367CEE3"/>
<keyword evidence="7" id="KW-0762">Sugar transport</keyword>
<evidence type="ECO:0000256" key="12">
    <source>
        <dbReference type="ARBA" id="ARBA00030293"/>
    </source>
</evidence>
<evidence type="ECO:0000256" key="8">
    <source>
        <dbReference type="ARBA" id="ARBA00022679"/>
    </source>
</evidence>
<feature type="binding site" evidence="16">
    <location>
        <position position="81"/>
    </location>
    <ligand>
        <name>Mg(2+)</name>
        <dbReference type="ChEBI" id="CHEBI:18420"/>
        <note>ligand shared between all trimeric partners</note>
    </ligand>
</feature>
<evidence type="ECO:0000313" key="18">
    <source>
        <dbReference type="EMBL" id="RCA09923.1"/>
    </source>
</evidence>
<evidence type="ECO:0000256" key="16">
    <source>
        <dbReference type="PIRSR" id="PIRSR000699-2"/>
    </source>
</evidence>